<proteinExistence type="predicted"/>
<dbReference type="GeneID" id="25296966"/>
<dbReference type="EMBL" id="KN847481">
    <property type="protein sequence ID" value="KIX01170.1"/>
    <property type="molecule type" value="Genomic_DNA"/>
</dbReference>
<sequence length="184" mass="19712">MTINAVADGIVGKESPPVQTSPLKVVVSSEKYVENIVTNDRNLVYDDNEEEPELHARTYVAILAMFIPNFIQVFALQGPPAVLSYIGISLNDTQAQTGVPNSLSVVQAVLGPVISPTSDPVQSRKTLLVDSSITSLIGSAIAPGFGNIYRLIAAQTLIGVGFLLFLWHTLCPVRFYLGDGDPLS</sequence>
<dbReference type="HOGENOM" id="CLU_1526004_0_0_1"/>
<protein>
    <submittedName>
        <fullName evidence="2">Uncharacterized protein</fullName>
    </submittedName>
</protein>
<name>A0A0D2IX29_9EURO</name>
<dbReference type="SUPFAM" id="SSF103473">
    <property type="entry name" value="MFS general substrate transporter"/>
    <property type="match status" value="1"/>
</dbReference>
<dbReference type="VEuPathDB" id="FungiDB:Z518_08895"/>
<keyword evidence="3" id="KW-1185">Reference proteome</keyword>
<accession>A0A0D2IX29</accession>
<keyword evidence="1" id="KW-0812">Transmembrane</keyword>
<dbReference type="RefSeq" id="XP_013268306.1">
    <property type="nucleotide sequence ID" value="XM_013412852.1"/>
</dbReference>
<evidence type="ECO:0000313" key="3">
    <source>
        <dbReference type="Proteomes" id="UP000053617"/>
    </source>
</evidence>
<keyword evidence="1" id="KW-0472">Membrane</keyword>
<organism evidence="2 3">
    <name type="scientific">Rhinocladiella mackenziei CBS 650.93</name>
    <dbReference type="NCBI Taxonomy" id="1442369"/>
    <lineage>
        <taxon>Eukaryota</taxon>
        <taxon>Fungi</taxon>
        <taxon>Dikarya</taxon>
        <taxon>Ascomycota</taxon>
        <taxon>Pezizomycotina</taxon>
        <taxon>Eurotiomycetes</taxon>
        <taxon>Chaetothyriomycetidae</taxon>
        <taxon>Chaetothyriales</taxon>
        <taxon>Herpotrichiellaceae</taxon>
        <taxon>Rhinocladiella</taxon>
    </lineage>
</organism>
<dbReference type="InterPro" id="IPR036259">
    <property type="entry name" value="MFS_trans_sf"/>
</dbReference>
<dbReference type="OrthoDB" id="2587356at2759"/>
<evidence type="ECO:0000256" key="1">
    <source>
        <dbReference type="SAM" id="Phobius"/>
    </source>
</evidence>
<reference evidence="2 3" key="1">
    <citation type="submission" date="2015-01" db="EMBL/GenBank/DDBJ databases">
        <title>The Genome Sequence of Rhinocladiella mackenzie CBS 650.93.</title>
        <authorList>
            <consortium name="The Broad Institute Genomics Platform"/>
            <person name="Cuomo C."/>
            <person name="de Hoog S."/>
            <person name="Gorbushina A."/>
            <person name="Stielow B."/>
            <person name="Teixiera M."/>
            <person name="Abouelleil A."/>
            <person name="Chapman S.B."/>
            <person name="Priest M."/>
            <person name="Young S.K."/>
            <person name="Wortman J."/>
            <person name="Nusbaum C."/>
            <person name="Birren B."/>
        </authorList>
    </citation>
    <scope>NUCLEOTIDE SEQUENCE [LARGE SCALE GENOMIC DNA]</scope>
    <source>
        <strain evidence="2 3">CBS 650.93</strain>
    </source>
</reference>
<evidence type="ECO:0000313" key="2">
    <source>
        <dbReference type="EMBL" id="KIX01170.1"/>
    </source>
</evidence>
<dbReference type="AlphaFoldDB" id="A0A0D2IX29"/>
<keyword evidence="1" id="KW-1133">Transmembrane helix</keyword>
<dbReference type="Proteomes" id="UP000053617">
    <property type="component" value="Unassembled WGS sequence"/>
</dbReference>
<feature type="transmembrane region" description="Helical" evidence="1">
    <location>
        <begin position="157"/>
        <end position="177"/>
    </location>
</feature>
<gene>
    <name evidence="2" type="ORF">Z518_08895</name>
</gene>